<comment type="similarity">
    <text evidence="1">Belongs to the short-chain dehydrogenases/reductases (SDR) family.</text>
</comment>
<dbReference type="EMBL" id="ML977165">
    <property type="protein sequence ID" value="KAF1984826.1"/>
    <property type="molecule type" value="Genomic_DNA"/>
</dbReference>
<dbReference type="PANTHER" id="PTHR44229">
    <property type="entry name" value="15-HYDROXYPROSTAGLANDIN DEHYDROGENASE [NAD(+)]"/>
    <property type="match status" value="1"/>
</dbReference>
<dbReference type="GO" id="GO:0016616">
    <property type="term" value="F:oxidoreductase activity, acting on the CH-OH group of donors, NAD or NADP as acceptor"/>
    <property type="evidence" value="ECO:0007669"/>
    <property type="project" value="TreeGrafter"/>
</dbReference>
<dbReference type="Proteomes" id="UP000800041">
    <property type="component" value="Unassembled WGS sequence"/>
</dbReference>
<dbReference type="Pfam" id="PF00106">
    <property type="entry name" value="adh_short"/>
    <property type="match status" value="1"/>
</dbReference>
<reference evidence="3" key="1">
    <citation type="journal article" date="2020" name="Stud. Mycol.">
        <title>101 Dothideomycetes genomes: a test case for predicting lifestyles and emergence of pathogens.</title>
        <authorList>
            <person name="Haridas S."/>
            <person name="Albert R."/>
            <person name="Binder M."/>
            <person name="Bloem J."/>
            <person name="Labutti K."/>
            <person name="Salamov A."/>
            <person name="Andreopoulos B."/>
            <person name="Baker S."/>
            <person name="Barry K."/>
            <person name="Bills G."/>
            <person name="Bluhm B."/>
            <person name="Cannon C."/>
            <person name="Castanera R."/>
            <person name="Culley D."/>
            <person name="Daum C."/>
            <person name="Ezra D."/>
            <person name="Gonzalez J."/>
            <person name="Henrissat B."/>
            <person name="Kuo A."/>
            <person name="Liang C."/>
            <person name="Lipzen A."/>
            <person name="Lutzoni F."/>
            <person name="Magnuson J."/>
            <person name="Mondo S."/>
            <person name="Nolan M."/>
            <person name="Ohm R."/>
            <person name="Pangilinan J."/>
            <person name="Park H.-J."/>
            <person name="Ramirez L."/>
            <person name="Alfaro M."/>
            <person name="Sun H."/>
            <person name="Tritt A."/>
            <person name="Yoshinaga Y."/>
            <person name="Zwiers L.-H."/>
            <person name="Turgeon B."/>
            <person name="Goodwin S."/>
            <person name="Spatafora J."/>
            <person name="Crous P."/>
            <person name="Grigoriev I."/>
        </authorList>
    </citation>
    <scope>NUCLEOTIDE SEQUENCE</scope>
    <source>
        <strain evidence="3">CBS 113979</strain>
    </source>
</reference>
<dbReference type="Gene3D" id="3.40.50.720">
    <property type="entry name" value="NAD(P)-binding Rossmann-like Domain"/>
    <property type="match status" value="1"/>
</dbReference>
<dbReference type="SUPFAM" id="SSF51735">
    <property type="entry name" value="NAD(P)-binding Rossmann-fold domains"/>
    <property type="match status" value="1"/>
</dbReference>
<evidence type="ECO:0000256" key="1">
    <source>
        <dbReference type="ARBA" id="ARBA00006484"/>
    </source>
</evidence>
<dbReference type="InterPro" id="IPR036291">
    <property type="entry name" value="NAD(P)-bd_dom_sf"/>
</dbReference>
<dbReference type="AlphaFoldDB" id="A0A6G1GV46"/>
<evidence type="ECO:0000256" key="2">
    <source>
        <dbReference type="ARBA" id="ARBA00023002"/>
    </source>
</evidence>
<accession>A0A6G1GV46</accession>
<keyword evidence="4" id="KW-1185">Reference proteome</keyword>
<gene>
    <name evidence="3" type="ORF">K402DRAFT_335623</name>
</gene>
<name>A0A6G1GV46_9PEZI</name>
<dbReference type="PRINTS" id="PR00081">
    <property type="entry name" value="GDHRDH"/>
</dbReference>
<organism evidence="3 4">
    <name type="scientific">Aulographum hederae CBS 113979</name>
    <dbReference type="NCBI Taxonomy" id="1176131"/>
    <lineage>
        <taxon>Eukaryota</taxon>
        <taxon>Fungi</taxon>
        <taxon>Dikarya</taxon>
        <taxon>Ascomycota</taxon>
        <taxon>Pezizomycotina</taxon>
        <taxon>Dothideomycetes</taxon>
        <taxon>Pleosporomycetidae</taxon>
        <taxon>Aulographales</taxon>
        <taxon>Aulographaceae</taxon>
    </lineage>
</organism>
<proteinExistence type="inferred from homology"/>
<dbReference type="PANTHER" id="PTHR44229:SF4">
    <property type="entry name" value="15-HYDROXYPROSTAGLANDIN DEHYDROGENASE [NAD(+)]"/>
    <property type="match status" value="1"/>
</dbReference>
<evidence type="ECO:0000313" key="3">
    <source>
        <dbReference type="EMBL" id="KAF1984826.1"/>
    </source>
</evidence>
<dbReference type="InterPro" id="IPR002347">
    <property type="entry name" value="SDR_fam"/>
</dbReference>
<keyword evidence="2" id="KW-0560">Oxidoreductase</keyword>
<dbReference type="OrthoDB" id="37659at2759"/>
<dbReference type="GO" id="GO:0005737">
    <property type="term" value="C:cytoplasm"/>
    <property type="evidence" value="ECO:0007669"/>
    <property type="project" value="TreeGrafter"/>
</dbReference>
<evidence type="ECO:0000313" key="4">
    <source>
        <dbReference type="Proteomes" id="UP000800041"/>
    </source>
</evidence>
<sequence length="321" mass="34939">MSTETFSTDGVAVKPDSKVFLPKLADKVIVLTGGASGIGAAVIELLYGSGACTVFGDVDKTAGEALENLYVDDTHTCRFVQMDASSYADNVRLFKSAYEQYGRVDHAISIAGVLEKGNWFDAGVTRESVETPDTDCVVDVNLMGTLYFSRVAVPYLRDGMEKGENKSLLLLSSSSGFGDSPALPVYQASKHGIMGLLRSLKNHLYPNFGVRVNSVCPGVTDTKMAKDIIDVYKKNDCAVNSAELVAEHIVSLLADEGSNGKAVFVEGGKGWEFQQRLDETMKVWLGKEAVESLARSSGIITKWDKEMEEREHLVLPSREMR</sequence>
<protein>
    <submittedName>
        <fullName evidence="3">Putative 3-hydroxyacyl-CoA dehydrogenase</fullName>
    </submittedName>
</protein>